<comment type="caution">
    <text evidence="2">The sequence shown here is derived from an EMBL/GenBank/DDBJ whole genome shotgun (WGS) entry which is preliminary data.</text>
</comment>
<gene>
    <name evidence="2" type="ORF">TNCV_2145221</name>
</gene>
<evidence type="ECO:0000313" key="3">
    <source>
        <dbReference type="Proteomes" id="UP000887159"/>
    </source>
</evidence>
<name>A0A8X6STP9_TRICX</name>
<sequence length="117" mass="13820">MLSSQRAEDDKDDTALPVMCVAYSFEFTHFNSEHVFRAQTTSAVDAYDILDLEFCFDTYLYADYRFAKLQRHHEYPYWWFLEIIFRGILFPMSALFSITILGQSHLLLVDQARRASE</sequence>
<dbReference type="AlphaFoldDB" id="A0A8X6STP9"/>
<protein>
    <submittedName>
        <fullName evidence="2">Uncharacterized protein</fullName>
    </submittedName>
</protein>
<reference evidence="2" key="1">
    <citation type="submission" date="2020-08" db="EMBL/GenBank/DDBJ databases">
        <title>Multicomponent nature underlies the extraordinary mechanical properties of spider dragline silk.</title>
        <authorList>
            <person name="Kono N."/>
            <person name="Nakamura H."/>
            <person name="Mori M."/>
            <person name="Yoshida Y."/>
            <person name="Ohtoshi R."/>
            <person name="Malay A.D."/>
            <person name="Moran D.A.P."/>
            <person name="Tomita M."/>
            <person name="Numata K."/>
            <person name="Arakawa K."/>
        </authorList>
    </citation>
    <scope>NUCLEOTIDE SEQUENCE</scope>
</reference>
<evidence type="ECO:0000256" key="1">
    <source>
        <dbReference type="SAM" id="Phobius"/>
    </source>
</evidence>
<keyword evidence="3" id="KW-1185">Reference proteome</keyword>
<accession>A0A8X6STP9</accession>
<keyword evidence="1" id="KW-0472">Membrane</keyword>
<organism evidence="2 3">
    <name type="scientific">Trichonephila clavipes</name>
    <name type="common">Golden silk orbweaver</name>
    <name type="synonym">Nephila clavipes</name>
    <dbReference type="NCBI Taxonomy" id="2585209"/>
    <lineage>
        <taxon>Eukaryota</taxon>
        <taxon>Metazoa</taxon>
        <taxon>Ecdysozoa</taxon>
        <taxon>Arthropoda</taxon>
        <taxon>Chelicerata</taxon>
        <taxon>Arachnida</taxon>
        <taxon>Araneae</taxon>
        <taxon>Araneomorphae</taxon>
        <taxon>Entelegynae</taxon>
        <taxon>Araneoidea</taxon>
        <taxon>Nephilidae</taxon>
        <taxon>Trichonephila</taxon>
    </lineage>
</organism>
<dbReference type="EMBL" id="BMAU01021354">
    <property type="protein sequence ID" value="GFY19829.1"/>
    <property type="molecule type" value="Genomic_DNA"/>
</dbReference>
<feature type="transmembrane region" description="Helical" evidence="1">
    <location>
        <begin position="77"/>
        <end position="101"/>
    </location>
</feature>
<keyword evidence="1" id="KW-0812">Transmembrane</keyword>
<evidence type="ECO:0000313" key="2">
    <source>
        <dbReference type="EMBL" id="GFY19829.1"/>
    </source>
</evidence>
<proteinExistence type="predicted"/>
<dbReference type="Proteomes" id="UP000887159">
    <property type="component" value="Unassembled WGS sequence"/>
</dbReference>
<keyword evidence="1" id="KW-1133">Transmembrane helix</keyword>